<evidence type="ECO:0000256" key="4">
    <source>
        <dbReference type="ARBA" id="ARBA00022989"/>
    </source>
</evidence>
<dbReference type="PROSITE" id="PS50845">
    <property type="entry name" value="RETICULON"/>
    <property type="match status" value="1"/>
</dbReference>
<dbReference type="GO" id="GO:0005789">
    <property type="term" value="C:endoplasmic reticulum membrane"/>
    <property type="evidence" value="ECO:0007669"/>
    <property type="project" value="UniProtKB-SubCell"/>
</dbReference>
<dbReference type="EMBL" id="QGNW01000022">
    <property type="protein sequence ID" value="RVX14142.1"/>
    <property type="molecule type" value="Genomic_DNA"/>
</dbReference>
<evidence type="ECO:0000259" key="7">
    <source>
        <dbReference type="PROSITE" id="PS50845"/>
    </source>
</evidence>
<gene>
    <name evidence="8" type="primary">RTNLB9_1</name>
    <name evidence="8" type="ORF">CK203_011117</name>
</gene>
<evidence type="ECO:0000313" key="8">
    <source>
        <dbReference type="EMBL" id="RVX14142.1"/>
    </source>
</evidence>
<keyword evidence="4 6" id="KW-1133">Transmembrane helix</keyword>
<comment type="subcellular location">
    <subcellularLocation>
        <location evidence="1 6">Endoplasmic reticulum membrane</location>
        <topology evidence="1 6">Multi-pass membrane protein</topology>
    </subcellularLocation>
</comment>
<evidence type="ECO:0000256" key="5">
    <source>
        <dbReference type="ARBA" id="ARBA00023136"/>
    </source>
</evidence>
<keyword evidence="2 6" id="KW-0812">Transmembrane</keyword>
<feature type="domain" description="Reticulon" evidence="7">
    <location>
        <begin position="26"/>
        <end position="212"/>
    </location>
</feature>
<accession>A0A438JYV1</accession>
<dbReference type="GO" id="GO:0009617">
    <property type="term" value="P:response to bacterium"/>
    <property type="evidence" value="ECO:0007669"/>
    <property type="project" value="InterPro"/>
</dbReference>
<evidence type="ECO:0000313" key="9">
    <source>
        <dbReference type="Proteomes" id="UP000288805"/>
    </source>
</evidence>
<feature type="transmembrane region" description="Helical" evidence="6">
    <location>
        <begin position="59"/>
        <end position="80"/>
    </location>
</feature>
<evidence type="ECO:0000256" key="3">
    <source>
        <dbReference type="ARBA" id="ARBA00022824"/>
    </source>
</evidence>
<keyword evidence="5 6" id="KW-0472">Membrane</keyword>
<keyword evidence="3 6" id="KW-0256">Endoplasmic reticulum</keyword>
<dbReference type="Proteomes" id="UP000288805">
    <property type="component" value="Unassembled WGS sequence"/>
</dbReference>
<name>A0A438JYV1_VITVI</name>
<dbReference type="InterPro" id="IPR045064">
    <property type="entry name" value="Reticulon-like"/>
</dbReference>
<organism evidence="8 9">
    <name type="scientific">Vitis vinifera</name>
    <name type="common">Grape</name>
    <dbReference type="NCBI Taxonomy" id="29760"/>
    <lineage>
        <taxon>Eukaryota</taxon>
        <taxon>Viridiplantae</taxon>
        <taxon>Streptophyta</taxon>
        <taxon>Embryophyta</taxon>
        <taxon>Tracheophyta</taxon>
        <taxon>Spermatophyta</taxon>
        <taxon>Magnoliopsida</taxon>
        <taxon>eudicotyledons</taxon>
        <taxon>Gunneridae</taxon>
        <taxon>Pentapetalae</taxon>
        <taxon>rosids</taxon>
        <taxon>Vitales</taxon>
        <taxon>Vitaceae</taxon>
        <taxon>Viteae</taxon>
        <taxon>Vitis</taxon>
    </lineage>
</organism>
<proteinExistence type="predicted"/>
<feature type="transmembrane region" description="Helical" evidence="6">
    <location>
        <begin position="136"/>
        <end position="161"/>
    </location>
</feature>
<dbReference type="PANTHER" id="PTHR10994:SF85">
    <property type="entry name" value="RETICULON-LIKE PROTEIN B9"/>
    <property type="match status" value="1"/>
</dbReference>
<evidence type="ECO:0000256" key="2">
    <source>
        <dbReference type="ARBA" id="ARBA00022692"/>
    </source>
</evidence>
<comment type="caution">
    <text evidence="8">The sequence shown here is derived from an EMBL/GenBank/DDBJ whole genome shotgun (WGS) entry which is preliminary data.</text>
</comment>
<evidence type="ECO:0000256" key="1">
    <source>
        <dbReference type="ARBA" id="ARBA00004477"/>
    </source>
</evidence>
<dbReference type="Pfam" id="PF02453">
    <property type="entry name" value="Reticulon"/>
    <property type="match status" value="1"/>
</dbReference>
<dbReference type="InterPro" id="IPR003388">
    <property type="entry name" value="Reticulon"/>
</dbReference>
<feature type="transmembrane region" description="Helical" evidence="6">
    <location>
        <begin position="36"/>
        <end position="52"/>
    </location>
</feature>
<evidence type="ECO:0000256" key="6">
    <source>
        <dbReference type="RuleBase" id="RU363132"/>
    </source>
</evidence>
<protein>
    <recommendedName>
        <fullName evidence="6">Reticulon-like protein</fullName>
    </recommendedName>
</protein>
<sequence>MQDPTPPVKLFGRQRSIHEVLGGGTVADVLLWRNKIASAALLIGSEVLWFLFEVVEYSFVSLLCHILITAMLVLFIWSTLSERFKWPPFEIPEIILDEYAFNSIASILHERLNQFLSIIVDISCGKDLPLFFLTLVSLWILSVMGNYCSFCKLLFVGVLFLETLPFLYERYEEDVDHHAIIMHQQIKKMLSEVNLSLLNKVPRGPVKEKKTT</sequence>
<dbReference type="PANTHER" id="PTHR10994">
    <property type="entry name" value="RETICULON"/>
    <property type="match status" value="1"/>
</dbReference>
<reference evidence="8 9" key="1">
    <citation type="journal article" date="2018" name="PLoS Genet.">
        <title>Population sequencing reveals clonal diversity and ancestral inbreeding in the grapevine cultivar Chardonnay.</title>
        <authorList>
            <person name="Roach M.J."/>
            <person name="Johnson D.L."/>
            <person name="Bohlmann J."/>
            <person name="van Vuuren H.J."/>
            <person name="Jones S.J."/>
            <person name="Pretorius I.S."/>
            <person name="Schmidt S.A."/>
            <person name="Borneman A.R."/>
        </authorList>
    </citation>
    <scope>NUCLEOTIDE SEQUENCE [LARGE SCALE GENOMIC DNA]</scope>
    <source>
        <strain evidence="9">cv. Chardonnay</strain>
        <tissue evidence="8">Leaf</tissue>
    </source>
</reference>
<dbReference type="AlphaFoldDB" id="A0A438JYV1"/>